<dbReference type="Pfam" id="PF00933">
    <property type="entry name" value="Glyco_hydro_3"/>
    <property type="match status" value="1"/>
</dbReference>
<dbReference type="InterPro" id="IPR013783">
    <property type="entry name" value="Ig-like_fold"/>
</dbReference>
<dbReference type="Pfam" id="PF01915">
    <property type="entry name" value="Glyco_hydro_3_C"/>
    <property type="match status" value="1"/>
</dbReference>
<keyword evidence="2" id="KW-0378">Hydrolase</keyword>
<organism evidence="6 7">
    <name type="scientific">Treponema rectale</name>
    <dbReference type="NCBI Taxonomy" id="744512"/>
    <lineage>
        <taxon>Bacteria</taxon>
        <taxon>Pseudomonadati</taxon>
        <taxon>Spirochaetota</taxon>
        <taxon>Spirochaetia</taxon>
        <taxon>Spirochaetales</taxon>
        <taxon>Treponemataceae</taxon>
        <taxon>Treponema</taxon>
    </lineage>
</organism>
<dbReference type="InterPro" id="IPR050288">
    <property type="entry name" value="Cellulose_deg_GH3"/>
</dbReference>
<feature type="transmembrane region" description="Helical" evidence="3">
    <location>
        <begin position="1017"/>
        <end position="1041"/>
    </location>
</feature>
<dbReference type="PRINTS" id="PR00133">
    <property type="entry name" value="GLHYDRLASE3"/>
</dbReference>
<dbReference type="SUPFAM" id="SSF51445">
    <property type="entry name" value="(Trans)glycosidases"/>
    <property type="match status" value="1"/>
</dbReference>
<dbReference type="InterPro" id="IPR002772">
    <property type="entry name" value="Glyco_hydro_3_C"/>
</dbReference>
<dbReference type="EMBL" id="CP031517">
    <property type="protein sequence ID" value="QOS39715.1"/>
    <property type="molecule type" value="Genomic_DNA"/>
</dbReference>
<dbReference type="GO" id="GO:0004553">
    <property type="term" value="F:hydrolase activity, hydrolyzing O-glycosyl compounds"/>
    <property type="evidence" value="ECO:0007669"/>
    <property type="project" value="InterPro"/>
</dbReference>
<dbReference type="PANTHER" id="PTHR42715">
    <property type="entry name" value="BETA-GLUCOSIDASE"/>
    <property type="match status" value="1"/>
</dbReference>
<evidence type="ECO:0000256" key="3">
    <source>
        <dbReference type="SAM" id="Phobius"/>
    </source>
</evidence>
<dbReference type="KEGG" id="trc:DYE49_04245"/>
<dbReference type="InterPro" id="IPR001764">
    <property type="entry name" value="Glyco_hydro_3_N"/>
</dbReference>
<dbReference type="InterPro" id="IPR017853">
    <property type="entry name" value="GH"/>
</dbReference>
<dbReference type="Gene3D" id="2.60.40.10">
    <property type="entry name" value="Immunoglobulins"/>
    <property type="match status" value="1"/>
</dbReference>
<evidence type="ECO:0000313" key="6">
    <source>
        <dbReference type="EMBL" id="QOS39715.1"/>
    </source>
</evidence>
<dbReference type="SUPFAM" id="SSF52279">
    <property type="entry name" value="Beta-D-glucan exohydrolase, C-terminal domain"/>
    <property type="match status" value="1"/>
</dbReference>
<feature type="chain" id="PRO_5032505838" evidence="4">
    <location>
        <begin position="24"/>
        <end position="1046"/>
    </location>
</feature>
<dbReference type="Pfam" id="PF14310">
    <property type="entry name" value="Fn3-like"/>
    <property type="match status" value="1"/>
</dbReference>
<evidence type="ECO:0000256" key="2">
    <source>
        <dbReference type="ARBA" id="ARBA00022801"/>
    </source>
</evidence>
<protein>
    <submittedName>
        <fullName evidence="6">Beta-glucosidase</fullName>
    </submittedName>
</protein>
<proteinExistence type="inferred from homology"/>
<comment type="similarity">
    <text evidence="1">Belongs to the glycosyl hydrolase 3 family.</text>
</comment>
<dbReference type="InterPro" id="IPR036881">
    <property type="entry name" value="Glyco_hydro_3_C_sf"/>
</dbReference>
<gene>
    <name evidence="6" type="ORF">DYE49_04245</name>
</gene>
<keyword evidence="3" id="KW-0812">Transmembrane</keyword>
<keyword evidence="4" id="KW-0732">Signal</keyword>
<name>A0A7M1XL13_9SPIR</name>
<dbReference type="InterPro" id="IPR026891">
    <property type="entry name" value="Fn3-like"/>
</dbReference>
<dbReference type="SMART" id="SM01217">
    <property type="entry name" value="Fn3_like"/>
    <property type="match status" value="1"/>
</dbReference>
<dbReference type="Proteomes" id="UP000593591">
    <property type="component" value="Chromosome"/>
</dbReference>
<accession>A0A7M1XL13</accession>
<evidence type="ECO:0000256" key="1">
    <source>
        <dbReference type="ARBA" id="ARBA00005336"/>
    </source>
</evidence>
<feature type="signal peptide" evidence="4">
    <location>
        <begin position="1"/>
        <end position="23"/>
    </location>
</feature>
<evidence type="ECO:0000259" key="5">
    <source>
        <dbReference type="SMART" id="SM01217"/>
    </source>
</evidence>
<evidence type="ECO:0000256" key="4">
    <source>
        <dbReference type="SAM" id="SignalP"/>
    </source>
</evidence>
<dbReference type="InterPro" id="IPR036962">
    <property type="entry name" value="Glyco_hydro_3_N_sf"/>
</dbReference>
<dbReference type="PANTHER" id="PTHR42715:SF10">
    <property type="entry name" value="BETA-GLUCOSIDASE"/>
    <property type="match status" value="1"/>
</dbReference>
<dbReference type="Gene3D" id="3.40.50.1700">
    <property type="entry name" value="Glycoside hydrolase family 3 C-terminal domain"/>
    <property type="match status" value="1"/>
</dbReference>
<dbReference type="GO" id="GO:0005975">
    <property type="term" value="P:carbohydrate metabolic process"/>
    <property type="evidence" value="ECO:0007669"/>
    <property type="project" value="InterPro"/>
</dbReference>
<feature type="domain" description="Fibronectin type III-like" evidence="5">
    <location>
        <begin position="452"/>
        <end position="530"/>
    </location>
</feature>
<dbReference type="Gene3D" id="3.20.20.300">
    <property type="entry name" value="Glycoside hydrolase, family 3, N-terminal domain"/>
    <property type="match status" value="1"/>
</dbReference>
<reference evidence="6 7" key="1">
    <citation type="submission" date="2018-08" db="EMBL/GenBank/DDBJ databases">
        <title>The first complete genome of Treponema rectale (CHPAT), a commensal spirochete of the bovine rectum.</title>
        <authorList>
            <person name="Staton G.J."/>
            <person name="Clegg S.R."/>
            <person name="Carter S.D."/>
            <person name="Radford A.D."/>
            <person name="Darby A."/>
            <person name="Hall N."/>
            <person name="Birtles R.J."/>
            <person name="Evans N.J."/>
        </authorList>
    </citation>
    <scope>NUCLEOTIDE SEQUENCE [LARGE SCALE GENOMIC DNA]</scope>
    <source>
        <strain evidence="6 7">CHPA</strain>
    </source>
</reference>
<evidence type="ECO:0000313" key="7">
    <source>
        <dbReference type="Proteomes" id="UP000593591"/>
    </source>
</evidence>
<sequence length="1046" mass="114934">MNPKLFRGLTIVSAFLLAGSVTASTMLEKYASQMDQVTGTISKETRYEKLDDADQSDPWNYKSSFKTAKEAVEGYKEFSIREAEETFALLKNNNALPLTNKSKVTLMGLRSYAAIYGNSAGSMADKNTIDNGNKIFESLGKCFDLNPSMLATYEQYCSTLQWGGFSFGATPAQYTELTVTNTVPELTPSELSSINPDYNKDYQAYKDGTAIVVFGRPGGESKNYYLGSDGGTDVNTTTGNIMCLTDEEKAILKEAEDNFSKVVVLINSTCTMEIEELKNDDKVSAVMWIGYPGSYGFEALGNVLTGKTSPSACLGDIYLANNKANPALQSFGDIPWANASDFAADENVNSYLIEAEGIYQGYRYYETRYYDVVNKVLGAEVASAGTYTNEDSTIATTAGTWKYENEVTYPFGYGLTYTTFEEKINSVRIDGNKKHATVSVSVKNTGDVASKKSVQVYGKAPYTTYDRQNGVEKSAIQLLDFEKTGVIKPGEEETIELHIDLANIASYDYKNAKTFILDDGDYFLSVGNNAHDALNNILAMEGKSKSDGMDEEGNASLAYRWNWSDFDSNTFRYSETGKEITNVFSDGDYAMDINAFVDDNKKVTYFSRTDWNGTFPKAYAGLSANEKLSRLLKNDLYTIKTKEDTSSIKFGDTSSTLTLADLKGASFDDKRYEELANKVTIDEFLTFASKAFHSIEKIESVGYAGNNADDGPGGSDTHYFNEGSYQGKAYTDIDQALVANSTKDYLGTRTAPSPQNLAYSFNKELAYENGEIIIGETSLILNLPIMIGPGGNLHRHGYNGRGGEYYSEDPILSGFIGSAVVQGAQSKGTLVNIKHAAFNDQEINRSGIAVFMNEQKARELELRNLNAMFTAKGKPAKWLNNDSYENTYNMNALGVMTSYNRIGAVASSANYAMNQTVMREEWGFEGYSVTDFTGVSLKAAPKESILAGTTAFCGFGSPSVSYWSSEALSGDKAMCEAIHKNIKYILYSLANSNALNGVNSSYRAYTVMLNTWWRTTYTVSIVLSSILLTGFAGATLFFTLLKKKEI</sequence>
<keyword evidence="3" id="KW-0472">Membrane</keyword>
<dbReference type="AlphaFoldDB" id="A0A7M1XL13"/>
<keyword evidence="3" id="KW-1133">Transmembrane helix</keyword>